<name>A0A1H2WNZ8_9FLAO</name>
<evidence type="ECO:0000313" key="2">
    <source>
        <dbReference type="EMBL" id="SDW81994.1"/>
    </source>
</evidence>
<keyword evidence="3" id="KW-1185">Reference proteome</keyword>
<reference evidence="2 3" key="1">
    <citation type="submission" date="2016-10" db="EMBL/GenBank/DDBJ databases">
        <authorList>
            <person name="de Groot N.N."/>
        </authorList>
    </citation>
    <scope>NUCLEOTIDE SEQUENCE [LARGE SCALE GENOMIC DNA]</scope>
    <source>
        <strain evidence="2 3">DSM 24956</strain>
    </source>
</reference>
<dbReference type="STRING" id="762486.SAMN05444411_102242"/>
<proteinExistence type="predicted"/>
<evidence type="ECO:0000259" key="1">
    <source>
        <dbReference type="Pfam" id="PF04492"/>
    </source>
</evidence>
<dbReference type="Proteomes" id="UP000199595">
    <property type="component" value="Unassembled WGS sequence"/>
</dbReference>
<dbReference type="AlphaFoldDB" id="A0A1H2WNZ8"/>
<dbReference type="OrthoDB" id="1441764at2"/>
<dbReference type="GO" id="GO:0006260">
    <property type="term" value="P:DNA replication"/>
    <property type="evidence" value="ECO:0007669"/>
    <property type="project" value="InterPro"/>
</dbReference>
<evidence type="ECO:0000313" key="3">
    <source>
        <dbReference type="Proteomes" id="UP000199595"/>
    </source>
</evidence>
<gene>
    <name evidence="2" type="ORF">SAMN05444411_102242</name>
</gene>
<sequence>MTLKNTTPVPNVFFDSVISSLSGSAIRVYLKIVRNTYGWRDQNGNIKSRDWIAHSQFEKLGLSNRSVTNGVQELIDKHLIIVTDESNTSLINTQARKYASKVFYALPVIPNENSTLDNVKDDKTKPQNLRTTKEISLQKYKASERIPDNIRIQQIQGHEIRKQQQRNNWL</sequence>
<dbReference type="RefSeq" id="WP_090121064.1">
    <property type="nucleotide sequence ID" value="NZ_FNNJ01000002.1"/>
</dbReference>
<protein>
    <submittedName>
        <fullName evidence="2">Phage replication protein O</fullName>
    </submittedName>
</protein>
<dbReference type="InterPro" id="IPR006497">
    <property type="entry name" value="Phage_lambda_VrpO_N"/>
</dbReference>
<dbReference type="Pfam" id="PF04492">
    <property type="entry name" value="Phage_rep_O"/>
    <property type="match status" value="1"/>
</dbReference>
<feature type="domain" description="Bacteriophage lambda Replication protein O N-terminal" evidence="1">
    <location>
        <begin position="8"/>
        <end position="94"/>
    </location>
</feature>
<organism evidence="2 3">
    <name type="scientific">Lutibacter oricola</name>
    <dbReference type="NCBI Taxonomy" id="762486"/>
    <lineage>
        <taxon>Bacteria</taxon>
        <taxon>Pseudomonadati</taxon>
        <taxon>Bacteroidota</taxon>
        <taxon>Flavobacteriia</taxon>
        <taxon>Flavobacteriales</taxon>
        <taxon>Flavobacteriaceae</taxon>
        <taxon>Lutibacter</taxon>
    </lineage>
</organism>
<dbReference type="InterPro" id="IPR036388">
    <property type="entry name" value="WH-like_DNA-bd_sf"/>
</dbReference>
<dbReference type="EMBL" id="FNNJ01000002">
    <property type="protein sequence ID" value="SDW81994.1"/>
    <property type="molecule type" value="Genomic_DNA"/>
</dbReference>
<dbReference type="Gene3D" id="1.10.10.10">
    <property type="entry name" value="Winged helix-like DNA-binding domain superfamily/Winged helix DNA-binding domain"/>
    <property type="match status" value="1"/>
</dbReference>
<accession>A0A1H2WNZ8</accession>